<dbReference type="EMBL" id="KI926966">
    <property type="protein sequence ID" value="ETW32953.1"/>
    <property type="molecule type" value="Genomic_DNA"/>
</dbReference>
<organism evidence="2 3">
    <name type="scientific">Plasmodium falciparum Tanzania</name>
    <name type="common">2000708</name>
    <dbReference type="NCBI Taxonomy" id="1036725"/>
    <lineage>
        <taxon>Eukaryota</taxon>
        <taxon>Sar</taxon>
        <taxon>Alveolata</taxon>
        <taxon>Apicomplexa</taxon>
        <taxon>Aconoidasida</taxon>
        <taxon>Haemosporida</taxon>
        <taxon>Plasmodiidae</taxon>
        <taxon>Plasmodium</taxon>
        <taxon>Plasmodium (Laverania)</taxon>
    </lineage>
</organism>
<dbReference type="AlphaFoldDB" id="A0A024VXC4"/>
<dbReference type="Proteomes" id="UP000030708">
    <property type="component" value="Unassembled WGS sequence"/>
</dbReference>
<evidence type="ECO:0000313" key="2">
    <source>
        <dbReference type="EMBL" id="ETW32953.1"/>
    </source>
</evidence>
<dbReference type="SUPFAM" id="SSF140924">
    <property type="entry name" value="Duffy binding domain-like"/>
    <property type="match status" value="2"/>
</dbReference>
<gene>
    <name evidence="2" type="ORF">PFTANZ_06328</name>
</gene>
<feature type="non-terminal residue" evidence="2">
    <location>
        <position position="634"/>
    </location>
</feature>
<accession>A0A024VXC4</accession>
<sequence>MVKALIGNNNGINLIGKCNEKYRNGKSKYPPWDCNSQIHRTHTGACMPPRRQKLCIYFLANDTIRPYINSQEDLRKAFIKCAAGETFLSWQKYKTDKNNDSKLEKELESGEIPEDFKRQMFYTFGDLRDFLFGTDISKGHGKGSNLEKQIDFLFPPNSGGKHPNGKTRKQWWESYGPQIWKAMLCALENFGAKNEILTKKYEYSTLKFSDTNDSPKLTDFVTRPQFLRWFTEWGEHYCKEYTEQYGTLRTSCENCDVDDNGICNKNDSECTKCSLQCTKYKEFINQWKDNYNKQKSKFYRDKDSQTYNNISDAKYSKTVREYLKKQLEKIFCENNSCSCMNEESKESKNTYDNTDMPKSLDEKPEEIRGKCDCKDPIEELPNSSLNCVDKSAFELYAKAKTDVEKSDNRLKENSEKEVFTTNNVDNWKNETICEIKKDKSGKNHTCDNNGNPFDKIDEWDCKNGKIKVGNEHICLPPRRQYMCTKPLKELEIGNVKNTQELFKKVLLTAAYEGKHLYETWKNTKDPKKLNQICDAMKYSFADLGDIIRGSDNYKDTKGINELETKLNGVFQNVKKVWVDDKGKKYKDKYPNLESFRSDWWDANRESVWKAMTCNAPEAAKLNKRNEEPEGTSTN</sequence>
<dbReference type="GO" id="GO:0016020">
    <property type="term" value="C:membrane"/>
    <property type="evidence" value="ECO:0007669"/>
    <property type="project" value="InterPro"/>
</dbReference>
<feature type="domain" description="Duffy-antigen binding" evidence="1">
    <location>
        <begin position="473"/>
        <end position="624"/>
    </location>
</feature>
<name>A0A024VXC4_PLAFA</name>
<dbReference type="GO" id="GO:0046789">
    <property type="term" value="F:host cell surface receptor binding"/>
    <property type="evidence" value="ECO:0007669"/>
    <property type="project" value="InterPro"/>
</dbReference>
<dbReference type="Gene3D" id="1.20.58.830">
    <property type="match status" value="1"/>
</dbReference>
<dbReference type="Gene3D" id="1.20.1310.20">
    <property type="entry name" value="Duffy-antigen binding domain"/>
    <property type="match status" value="2"/>
</dbReference>
<evidence type="ECO:0000313" key="3">
    <source>
        <dbReference type="Proteomes" id="UP000030708"/>
    </source>
</evidence>
<dbReference type="Pfam" id="PF05424">
    <property type="entry name" value="Duffy_binding"/>
    <property type="match status" value="2"/>
</dbReference>
<dbReference type="OrthoDB" id="379252at2759"/>
<proteinExistence type="predicted"/>
<feature type="domain" description="Duffy-antigen binding" evidence="1">
    <location>
        <begin position="44"/>
        <end position="228"/>
    </location>
</feature>
<dbReference type="InterPro" id="IPR008602">
    <property type="entry name" value="Duffy-antigen-binding"/>
</dbReference>
<dbReference type="InterPro" id="IPR042202">
    <property type="entry name" value="Duffy-ag-bd_sf"/>
</dbReference>
<protein>
    <recommendedName>
        <fullName evidence="1">Duffy-antigen binding domain-containing protein</fullName>
    </recommendedName>
</protein>
<reference evidence="2 3" key="2">
    <citation type="submission" date="2013-02" db="EMBL/GenBank/DDBJ databases">
        <title>The Genome Sequence of Plasmodium falciparum Tanzania (2000708).</title>
        <authorList>
            <consortium name="The Broad Institute Genome Sequencing Platform"/>
            <consortium name="The Broad Institute Genome Sequencing Center for Infectious Disease"/>
            <person name="Neafsey D."/>
            <person name="Cheeseman I."/>
            <person name="Volkman S."/>
            <person name="Adams J."/>
            <person name="Walker B."/>
            <person name="Young S.K."/>
            <person name="Zeng Q."/>
            <person name="Gargeya S."/>
            <person name="Fitzgerald M."/>
            <person name="Haas B."/>
            <person name="Abouelleil A."/>
            <person name="Alvarado L."/>
            <person name="Arachchi H.M."/>
            <person name="Berlin A.M."/>
            <person name="Chapman S.B."/>
            <person name="Dewar J."/>
            <person name="Goldberg J."/>
            <person name="Griggs A."/>
            <person name="Gujja S."/>
            <person name="Hansen M."/>
            <person name="Howarth C."/>
            <person name="Imamovic A."/>
            <person name="Larimer J."/>
            <person name="McCowan C."/>
            <person name="Murphy C."/>
            <person name="Neiman D."/>
            <person name="Pearson M."/>
            <person name="Priest M."/>
            <person name="Roberts A."/>
            <person name="Saif S."/>
            <person name="Shea T."/>
            <person name="Sisk P."/>
            <person name="Sykes S."/>
            <person name="Wortman J."/>
            <person name="Nusbaum C."/>
            <person name="Birren B."/>
        </authorList>
    </citation>
    <scope>NUCLEOTIDE SEQUENCE [LARGE SCALE GENOMIC DNA]</scope>
    <source>
        <strain evidence="3">Tanzania (2000708)</strain>
    </source>
</reference>
<reference evidence="2 3" key="1">
    <citation type="submission" date="2013-02" db="EMBL/GenBank/DDBJ databases">
        <title>The Genome Annotation of Plasmodium falciparum Tanzania (2000708).</title>
        <authorList>
            <consortium name="The Broad Institute Genome Sequencing Platform"/>
            <consortium name="The Broad Institute Genome Sequencing Center for Infectious Disease"/>
            <person name="Neafsey D."/>
            <person name="Hoffman S."/>
            <person name="Volkman S."/>
            <person name="Rosenthal P."/>
            <person name="Walker B."/>
            <person name="Young S.K."/>
            <person name="Zeng Q."/>
            <person name="Gargeya S."/>
            <person name="Fitzgerald M."/>
            <person name="Haas B."/>
            <person name="Abouelleil A."/>
            <person name="Allen A.W."/>
            <person name="Alvarado L."/>
            <person name="Arachchi H.M."/>
            <person name="Berlin A.M."/>
            <person name="Chapman S.B."/>
            <person name="Gainer-Dewar J."/>
            <person name="Goldberg J."/>
            <person name="Griggs A."/>
            <person name="Gujja S."/>
            <person name="Hansen M."/>
            <person name="Howarth C."/>
            <person name="Imamovic A."/>
            <person name="Ireland A."/>
            <person name="Larimer J."/>
            <person name="McCowan C."/>
            <person name="Murphy C."/>
            <person name="Pearson M."/>
            <person name="Poon T.W."/>
            <person name="Priest M."/>
            <person name="Roberts A."/>
            <person name="Saif S."/>
            <person name="Shea T."/>
            <person name="Sisk P."/>
            <person name="Sykes S."/>
            <person name="Wortman J."/>
            <person name="Nusbaum C."/>
            <person name="Birren B."/>
        </authorList>
    </citation>
    <scope>NUCLEOTIDE SEQUENCE [LARGE SCALE GENOMIC DNA]</scope>
    <source>
        <strain evidence="3">Tanzania (2000708)</strain>
    </source>
</reference>
<evidence type="ECO:0000259" key="1">
    <source>
        <dbReference type="Pfam" id="PF05424"/>
    </source>
</evidence>